<dbReference type="PANTHER" id="PTHR47263">
    <property type="entry name" value="ADENYLATE CYCLASE ACTIVATION PROTEIN GIT1"/>
    <property type="match status" value="1"/>
</dbReference>
<dbReference type="PANTHER" id="PTHR47263:SF1">
    <property type="entry name" value="C2 DOMAIN PROTEIN (AFU_ORTHOLOGUE AFUA_7G02350)"/>
    <property type="match status" value="1"/>
</dbReference>
<evidence type="ECO:0000259" key="1">
    <source>
        <dbReference type="PROSITE" id="PS51258"/>
    </source>
</evidence>
<dbReference type="Gene3D" id="1.20.58.1100">
    <property type="match status" value="1"/>
</dbReference>
<proteinExistence type="predicted"/>
<dbReference type="Pfam" id="PF06292">
    <property type="entry name" value="MUN"/>
    <property type="match status" value="1"/>
</dbReference>
<evidence type="ECO:0000313" key="3">
    <source>
        <dbReference type="EMBL" id="KAJ3131843.1"/>
    </source>
</evidence>
<comment type="caution">
    <text evidence="3">The sequence shown here is derived from an EMBL/GenBank/DDBJ whole genome shotgun (WGS) entry which is preliminary data.</text>
</comment>
<evidence type="ECO:0000313" key="4">
    <source>
        <dbReference type="Proteomes" id="UP001211907"/>
    </source>
</evidence>
<evidence type="ECO:0000259" key="2">
    <source>
        <dbReference type="PROSITE" id="PS51259"/>
    </source>
</evidence>
<dbReference type="EMBL" id="JADGJH010000276">
    <property type="protein sequence ID" value="KAJ3131843.1"/>
    <property type="molecule type" value="Genomic_DNA"/>
</dbReference>
<dbReference type="Gene3D" id="1.10.357.50">
    <property type="match status" value="1"/>
</dbReference>
<dbReference type="InterPro" id="IPR010439">
    <property type="entry name" value="MUN_dom"/>
</dbReference>
<name>A0AAD5XFC1_9FUNG</name>
<reference evidence="3" key="1">
    <citation type="submission" date="2020-05" db="EMBL/GenBank/DDBJ databases">
        <title>Phylogenomic resolution of chytrid fungi.</title>
        <authorList>
            <person name="Stajich J.E."/>
            <person name="Amses K."/>
            <person name="Simmons R."/>
            <person name="Seto K."/>
            <person name="Myers J."/>
            <person name="Bonds A."/>
            <person name="Quandt C.A."/>
            <person name="Barry K."/>
            <person name="Liu P."/>
            <person name="Grigoriev I."/>
            <person name="Longcore J.E."/>
            <person name="James T.Y."/>
        </authorList>
    </citation>
    <scope>NUCLEOTIDE SEQUENCE</scope>
    <source>
        <strain evidence="3">JEL0513</strain>
    </source>
</reference>
<dbReference type="InterPro" id="IPR014772">
    <property type="entry name" value="Munc13_dom-2"/>
</dbReference>
<dbReference type="Proteomes" id="UP001211907">
    <property type="component" value="Unassembled WGS sequence"/>
</dbReference>
<keyword evidence="4" id="KW-1185">Reference proteome</keyword>
<sequence length="865" mass="97976">MPEELFQLAFQCIPSNPYKTYARILKACIEFDCSNKTTSGNSTILSNGSYNLLETLVEFWIIDYCARALILFNISDLEVFKNFYEARMVTSHKFLEILEAIMKKIEEAVQANVISKPEQIDDFTVSSPKEFVSLVSILEFLERQNSTVLFLDELSSEENIMQLVGSLIKESIAIRFNKFVPLKTDSGVRIIDGNTLKIAAHSVSYELAIFKKKFDSLILERFHIPSIAGKLYIDGLIMQIEFFFNQLVEFGSVANSLDVGFSVYSSVREIIKICESIDFRLLDNGRKFKVVQWFSVFVEEFVGLSEKKINEWIQNAIAVDDFNLQSSGHSSSVFDIFISFQQQIEFILRLNWPSDYDTQRYIWKIVENIGEGLEKYAHLMKQSIISDLKPSNLLSAPLFSTKILTSSSSTSSTPGEPSTKGKFFIQIRKQGPPVDPSEIRISAKSCVKLCNVESLLRRFDDLVETIPEKFKVHQQEKLPVQRISLDGEEKIKPRISGTLSVVHVSDLQVVQPFSTKVSIRICTMPPVYSHPSLLQNNEKLFEQESTPAFGREIGRTGEYYQSRTILFSGVKNSDSVDIPFLLTNAEILNGLQIMVVHHTPPVYSKKNSTSTATTSSSEYLVAVERFSVLKVIENAAKSEITFTVNIAGGKVTLKIALEDRFVSGIVRDRLKYVVNRTIDESRGVVVDKRNLMAPLSSSELPTEIAVDIKLTPFLNFVNVNLGIIAETISSVSLANRVVLGIWKRFVEISESLVVPSLNDDIGLLDRKKIWENSRVAFLGYAVMIVKDFLYADGNGLPKEELENQSLGQLEMILRFYSWQKRDLLQKHMNEMGNVANWSDAWLLKLLKLKGGNTDYIVEVMRRKVE</sequence>
<dbReference type="AlphaFoldDB" id="A0AAD5XFC1"/>
<organism evidence="3 4">
    <name type="scientific">Physocladia obscura</name>
    <dbReference type="NCBI Taxonomy" id="109957"/>
    <lineage>
        <taxon>Eukaryota</taxon>
        <taxon>Fungi</taxon>
        <taxon>Fungi incertae sedis</taxon>
        <taxon>Chytridiomycota</taxon>
        <taxon>Chytridiomycota incertae sedis</taxon>
        <taxon>Chytridiomycetes</taxon>
        <taxon>Chytridiales</taxon>
        <taxon>Chytriomycetaceae</taxon>
        <taxon>Physocladia</taxon>
    </lineage>
</organism>
<feature type="domain" description="MHD2" evidence="2">
    <location>
        <begin position="707"/>
        <end position="827"/>
    </location>
</feature>
<dbReference type="PROSITE" id="PS51259">
    <property type="entry name" value="MHD2"/>
    <property type="match status" value="1"/>
</dbReference>
<protein>
    <submittedName>
        <fullName evidence="3">Uncharacterized protein</fullName>
    </submittedName>
</protein>
<feature type="domain" description="MHD1" evidence="1">
    <location>
        <begin position="261"/>
        <end position="380"/>
    </location>
</feature>
<dbReference type="InterPro" id="IPR014770">
    <property type="entry name" value="Munc13_1"/>
</dbReference>
<dbReference type="InterPro" id="IPR052811">
    <property type="entry name" value="Glucose_resp_signaling"/>
</dbReference>
<accession>A0AAD5XFC1</accession>
<gene>
    <name evidence="3" type="ORF">HK100_005936</name>
</gene>
<dbReference type="PROSITE" id="PS51258">
    <property type="entry name" value="MHD1"/>
    <property type="match status" value="1"/>
</dbReference>
<feature type="non-terminal residue" evidence="3">
    <location>
        <position position="1"/>
    </location>
</feature>